<sequence>MSRLRAYAPIPVKEAERERADRLAKAGTKKEQLSHKEEQKHIFKEMEIQVCM</sequence>
<evidence type="ECO:0000313" key="1">
    <source>
        <dbReference type="EMBL" id="CEK85244.1"/>
    </source>
</evidence>
<dbReference type="EMBL" id="HACG01038379">
    <property type="protein sequence ID" value="CEK85244.1"/>
    <property type="molecule type" value="Transcribed_RNA"/>
</dbReference>
<name>A0A0B7AW57_9EUPU</name>
<dbReference type="AlphaFoldDB" id="A0A0B7AW57"/>
<protein>
    <submittedName>
        <fullName evidence="1">Uncharacterized protein</fullName>
    </submittedName>
</protein>
<accession>A0A0B7AW57</accession>
<proteinExistence type="predicted"/>
<organism evidence="1">
    <name type="scientific">Arion vulgaris</name>
    <dbReference type="NCBI Taxonomy" id="1028688"/>
    <lineage>
        <taxon>Eukaryota</taxon>
        <taxon>Metazoa</taxon>
        <taxon>Spiralia</taxon>
        <taxon>Lophotrochozoa</taxon>
        <taxon>Mollusca</taxon>
        <taxon>Gastropoda</taxon>
        <taxon>Heterobranchia</taxon>
        <taxon>Euthyneura</taxon>
        <taxon>Panpulmonata</taxon>
        <taxon>Eupulmonata</taxon>
        <taxon>Stylommatophora</taxon>
        <taxon>Helicina</taxon>
        <taxon>Arionoidea</taxon>
        <taxon>Arionidae</taxon>
        <taxon>Arion</taxon>
    </lineage>
</organism>
<reference evidence="1" key="1">
    <citation type="submission" date="2014-12" db="EMBL/GenBank/DDBJ databases">
        <title>Insight into the proteome of Arion vulgaris.</title>
        <authorList>
            <person name="Aradska J."/>
            <person name="Bulat T."/>
            <person name="Smidak R."/>
            <person name="Sarate P."/>
            <person name="Gangsoo J."/>
            <person name="Sialana F."/>
            <person name="Bilban M."/>
            <person name="Lubec G."/>
        </authorList>
    </citation>
    <scope>NUCLEOTIDE SEQUENCE</scope>
    <source>
        <tissue evidence="1">Skin</tissue>
    </source>
</reference>
<gene>
    <name evidence="1" type="primary">ORF147128</name>
</gene>